<dbReference type="PANTHER" id="PTHR44591:SF23">
    <property type="entry name" value="CHEY SUBFAMILY"/>
    <property type="match status" value="1"/>
</dbReference>
<name>A0A2H6BN65_MICAE</name>
<dbReference type="SMART" id="SM00448">
    <property type="entry name" value="REC"/>
    <property type="match status" value="1"/>
</dbReference>
<accession>A0A2H6BN65</accession>
<protein>
    <submittedName>
        <fullName evidence="2">Two-component response regulator</fullName>
    </submittedName>
</protein>
<dbReference type="GO" id="GO:0000160">
    <property type="term" value="P:phosphorelay signal transduction system"/>
    <property type="evidence" value="ECO:0007669"/>
    <property type="project" value="InterPro"/>
</dbReference>
<dbReference type="InterPro" id="IPR050595">
    <property type="entry name" value="Bact_response_regulator"/>
</dbReference>
<organism evidence="2 3">
    <name type="scientific">Microcystis aeruginosa NIES-298</name>
    <dbReference type="NCBI Taxonomy" id="449468"/>
    <lineage>
        <taxon>Bacteria</taxon>
        <taxon>Bacillati</taxon>
        <taxon>Cyanobacteriota</taxon>
        <taxon>Cyanophyceae</taxon>
        <taxon>Oscillatoriophycideae</taxon>
        <taxon>Chroococcales</taxon>
        <taxon>Microcystaceae</taxon>
        <taxon>Microcystis</taxon>
    </lineage>
</organism>
<dbReference type="AlphaFoldDB" id="A0A2H6BN65"/>
<evidence type="ECO:0000256" key="1">
    <source>
        <dbReference type="ARBA" id="ARBA00022553"/>
    </source>
</evidence>
<sequence length="213" mass="24448">MGILNAYAESFRQYPLESSSFIHCLFSQVSIVSNHKILVIDDSKVIRMRVRDMLPEGNFEFLEAKDGLEGYNLIRTENPNLIILDFLLPKISGWEVFQQIQSEDNLKSIPLVLMSGRKEEVVEKIPEPFQYFAFIEKPFDQKQLLQAIKEAMAKAKQYSAKPTVSNPKLEELSGDYSTDIQNLHGQIAQMQTEMETIKKQMSQLVAFIKKKLA</sequence>
<dbReference type="PANTHER" id="PTHR44591">
    <property type="entry name" value="STRESS RESPONSE REGULATOR PROTEIN 1"/>
    <property type="match status" value="1"/>
</dbReference>
<dbReference type="SUPFAM" id="SSF52172">
    <property type="entry name" value="CheY-like"/>
    <property type="match status" value="1"/>
</dbReference>
<dbReference type="Gene3D" id="3.40.50.2300">
    <property type="match status" value="1"/>
</dbReference>
<dbReference type="EMBL" id="BEYQ01000002">
    <property type="protein sequence ID" value="GBD51580.1"/>
    <property type="molecule type" value="Genomic_DNA"/>
</dbReference>
<evidence type="ECO:0000313" key="2">
    <source>
        <dbReference type="EMBL" id="GBD51580.1"/>
    </source>
</evidence>
<dbReference type="CDD" id="cd00156">
    <property type="entry name" value="REC"/>
    <property type="match status" value="1"/>
</dbReference>
<reference evidence="3" key="1">
    <citation type="submission" date="2017-12" db="EMBL/GenBank/DDBJ databases">
        <title>Improved Draft Genome Sequence of Microcystis aeruginosa NIES-298, a Microcystin-Producing Cyanobacterium from Lake Kasumigaura, Japan.</title>
        <authorList>
            <person name="Yamaguchi H."/>
            <person name="Suzuki S."/>
            <person name="Kawachi M."/>
        </authorList>
    </citation>
    <scope>NUCLEOTIDE SEQUENCE [LARGE SCALE GENOMIC DNA]</scope>
    <source>
        <strain evidence="3">NIES-298</strain>
    </source>
</reference>
<keyword evidence="1" id="KW-0597">Phosphoprotein</keyword>
<dbReference type="Proteomes" id="UP000236321">
    <property type="component" value="Unassembled WGS sequence"/>
</dbReference>
<proteinExistence type="predicted"/>
<dbReference type="PROSITE" id="PS50110">
    <property type="entry name" value="RESPONSE_REGULATORY"/>
    <property type="match status" value="1"/>
</dbReference>
<dbReference type="Pfam" id="PF00072">
    <property type="entry name" value="Response_reg"/>
    <property type="match status" value="1"/>
</dbReference>
<comment type="caution">
    <text evidence="2">The sequence shown here is derived from an EMBL/GenBank/DDBJ whole genome shotgun (WGS) entry which is preliminary data.</text>
</comment>
<evidence type="ECO:0000313" key="3">
    <source>
        <dbReference type="Proteomes" id="UP000236321"/>
    </source>
</evidence>
<dbReference type="InterPro" id="IPR001789">
    <property type="entry name" value="Sig_transdc_resp-reg_receiver"/>
</dbReference>
<dbReference type="InterPro" id="IPR011006">
    <property type="entry name" value="CheY-like_superfamily"/>
</dbReference>
<gene>
    <name evidence="2" type="ORF">BGM30_06730</name>
</gene>